<reference evidence="3 4" key="1">
    <citation type="submission" date="2018-02" db="EMBL/GenBank/DDBJ databases">
        <title>Genome sequence of the basidiomycete white-rot fungus Phlebia centrifuga.</title>
        <authorList>
            <person name="Granchi Z."/>
            <person name="Peng M."/>
            <person name="de Vries R.P."/>
            <person name="Hilden K."/>
            <person name="Makela M.R."/>
            <person name="Grigoriev I."/>
            <person name="Riley R."/>
        </authorList>
    </citation>
    <scope>NUCLEOTIDE SEQUENCE [LARGE SCALE GENOMIC DNA]</scope>
    <source>
        <strain evidence="3 4">FBCC195</strain>
    </source>
</reference>
<gene>
    <name evidence="3" type="ORF">PHLCEN_2v11724</name>
</gene>
<keyword evidence="2" id="KW-0812">Transmembrane</keyword>
<comment type="caution">
    <text evidence="3">The sequence shown here is derived from an EMBL/GenBank/DDBJ whole genome shotgun (WGS) entry which is preliminary data.</text>
</comment>
<keyword evidence="2" id="KW-1133">Transmembrane helix</keyword>
<accession>A0A2R6NJ97</accession>
<evidence type="ECO:0000313" key="3">
    <source>
        <dbReference type="EMBL" id="PSR72381.1"/>
    </source>
</evidence>
<keyword evidence="4" id="KW-1185">Reference proteome</keyword>
<keyword evidence="2" id="KW-0472">Membrane</keyword>
<dbReference type="Proteomes" id="UP000186601">
    <property type="component" value="Unassembled WGS sequence"/>
</dbReference>
<proteinExistence type="predicted"/>
<organism evidence="3 4">
    <name type="scientific">Hermanssonia centrifuga</name>
    <dbReference type="NCBI Taxonomy" id="98765"/>
    <lineage>
        <taxon>Eukaryota</taxon>
        <taxon>Fungi</taxon>
        <taxon>Dikarya</taxon>
        <taxon>Basidiomycota</taxon>
        <taxon>Agaricomycotina</taxon>
        <taxon>Agaricomycetes</taxon>
        <taxon>Polyporales</taxon>
        <taxon>Meruliaceae</taxon>
        <taxon>Hermanssonia</taxon>
    </lineage>
</organism>
<dbReference type="EMBL" id="MLYV02001192">
    <property type="protein sequence ID" value="PSR72381.1"/>
    <property type="molecule type" value="Genomic_DNA"/>
</dbReference>
<dbReference type="AlphaFoldDB" id="A0A2R6NJ97"/>
<name>A0A2R6NJ97_9APHY</name>
<evidence type="ECO:0000256" key="2">
    <source>
        <dbReference type="SAM" id="Phobius"/>
    </source>
</evidence>
<evidence type="ECO:0000313" key="4">
    <source>
        <dbReference type="Proteomes" id="UP000186601"/>
    </source>
</evidence>
<sequence>MPYFRRMSDDNSLDCSFGSPLCGIPLGPGPAMNVVSAKESLPEPPPRNPNVALDSYNSRMRTETTIGIVFVVCVTVVAIVLYVTLNKDVKKTIRTWITRTKTWAQRKNGKGLKEAASRQARPPHPPRNSESGMRMARDSGVAVTRPKPCALQGESRDNTLVEKSNSTVSMLPPILPGT</sequence>
<evidence type="ECO:0000256" key="1">
    <source>
        <dbReference type="SAM" id="MobiDB-lite"/>
    </source>
</evidence>
<protein>
    <submittedName>
        <fullName evidence="3">Uncharacterized protein</fullName>
    </submittedName>
</protein>
<feature type="region of interest" description="Disordered" evidence="1">
    <location>
        <begin position="107"/>
        <end position="178"/>
    </location>
</feature>
<feature type="transmembrane region" description="Helical" evidence="2">
    <location>
        <begin position="65"/>
        <end position="85"/>
    </location>
</feature>